<dbReference type="RefSeq" id="WP_138327935.1">
    <property type="nucleotide sequence ID" value="NZ_VCDI01000011.1"/>
</dbReference>
<evidence type="ECO:0000313" key="3">
    <source>
        <dbReference type="Proteomes" id="UP000305654"/>
    </source>
</evidence>
<dbReference type="Gene3D" id="2.60.120.10">
    <property type="entry name" value="Jelly Rolls"/>
    <property type="match status" value="1"/>
</dbReference>
<gene>
    <name evidence="2" type="ORF">FE263_20665</name>
</gene>
<dbReference type="OrthoDB" id="8489062at2"/>
<feature type="chain" id="PRO_5024465216" description="Cupin domain-containing protein" evidence="1">
    <location>
        <begin position="25"/>
        <end position="165"/>
    </location>
</feature>
<name>A0A5R9IZ62_9PROT</name>
<dbReference type="EMBL" id="VCDI01000011">
    <property type="protein sequence ID" value="TLU70774.1"/>
    <property type="molecule type" value="Genomic_DNA"/>
</dbReference>
<reference evidence="2 3" key="1">
    <citation type="submission" date="2019-05" db="EMBL/GenBank/DDBJ databases">
        <authorList>
            <person name="Pankratov T."/>
            <person name="Grouzdev D."/>
        </authorList>
    </citation>
    <scope>NUCLEOTIDE SEQUENCE [LARGE SCALE GENOMIC DNA]</scope>
    <source>
        <strain evidence="2 3">KEBCLARHB70R</strain>
    </source>
</reference>
<dbReference type="AlphaFoldDB" id="A0A5R9IZ62"/>
<evidence type="ECO:0000313" key="2">
    <source>
        <dbReference type="EMBL" id="TLU70774.1"/>
    </source>
</evidence>
<keyword evidence="3" id="KW-1185">Reference proteome</keyword>
<proteinExistence type="predicted"/>
<sequence length="165" mass="17064">MRGQTLLIVALAAPAVFATFAARAQDNAVHGVARVVLGASLPAAAPGQELSLRRVTFAPKASIPGEVHPGMQVVSVVSGHLGLQVLGGIALVRRVQPDGSMGPQQEVHAGPNALLLNPGDTVVETETLVLHPFNPDSRPLVILAASLLQVGRPQSVAIQQPVVIR</sequence>
<dbReference type="Proteomes" id="UP000305654">
    <property type="component" value="Unassembled WGS sequence"/>
</dbReference>
<evidence type="ECO:0008006" key="4">
    <source>
        <dbReference type="Google" id="ProtNLM"/>
    </source>
</evidence>
<feature type="signal peptide" evidence="1">
    <location>
        <begin position="1"/>
        <end position="24"/>
    </location>
</feature>
<accession>A0A5R9IZ62</accession>
<organism evidence="2 3">
    <name type="scientific">Lichenicoccus roseus</name>
    <dbReference type="NCBI Taxonomy" id="2683649"/>
    <lineage>
        <taxon>Bacteria</taxon>
        <taxon>Pseudomonadati</taxon>
        <taxon>Pseudomonadota</taxon>
        <taxon>Alphaproteobacteria</taxon>
        <taxon>Acetobacterales</taxon>
        <taxon>Acetobacteraceae</taxon>
        <taxon>Lichenicoccus</taxon>
    </lineage>
</organism>
<comment type="caution">
    <text evidence="2">The sequence shown here is derived from an EMBL/GenBank/DDBJ whole genome shotgun (WGS) entry which is preliminary data.</text>
</comment>
<protein>
    <recommendedName>
        <fullName evidence="4">Cupin domain-containing protein</fullName>
    </recommendedName>
</protein>
<evidence type="ECO:0000256" key="1">
    <source>
        <dbReference type="SAM" id="SignalP"/>
    </source>
</evidence>
<dbReference type="InterPro" id="IPR011051">
    <property type="entry name" value="RmlC_Cupin_sf"/>
</dbReference>
<dbReference type="SUPFAM" id="SSF51182">
    <property type="entry name" value="RmlC-like cupins"/>
    <property type="match status" value="1"/>
</dbReference>
<keyword evidence="1" id="KW-0732">Signal</keyword>
<dbReference type="InterPro" id="IPR014710">
    <property type="entry name" value="RmlC-like_jellyroll"/>
</dbReference>